<sequence>MLMTKASAGDVAGVNIDIWRVYATLLAEEANIPIVLAHDPEFRAAARQRLAKVAERFGVRRPSSEPRAPRDPTPRPPPGETRSAQRPPRTRDERPEWRGNRSQVRPPRRDFAAVNQAAATAATPEPADAAEPLAVYSGDEGDDCNITDINQTTTDWPASPTATSSCWGDDYDDDLDDLVWANQVRASPAM</sequence>
<evidence type="ECO:0000313" key="1">
    <source>
        <dbReference type="EMBL" id="KAJ2794637.1"/>
    </source>
</evidence>
<comment type="caution">
    <text evidence="1">The sequence shown here is derived from an EMBL/GenBank/DDBJ whole genome shotgun (WGS) entry which is preliminary data.</text>
</comment>
<dbReference type="Proteomes" id="UP001140087">
    <property type="component" value="Unassembled WGS sequence"/>
</dbReference>
<keyword evidence="2" id="KW-1185">Reference proteome</keyword>
<protein>
    <submittedName>
        <fullName evidence="1">Uncharacterized protein</fullName>
    </submittedName>
</protein>
<organism evidence="1 2">
    <name type="scientific">Coemansia helicoidea</name>
    <dbReference type="NCBI Taxonomy" id="1286919"/>
    <lineage>
        <taxon>Eukaryota</taxon>
        <taxon>Fungi</taxon>
        <taxon>Fungi incertae sedis</taxon>
        <taxon>Zoopagomycota</taxon>
        <taxon>Kickxellomycotina</taxon>
        <taxon>Kickxellomycetes</taxon>
        <taxon>Kickxellales</taxon>
        <taxon>Kickxellaceae</taxon>
        <taxon>Coemansia</taxon>
    </lineage>
</organism>
<evidence type="ECO:0000313" key="2">
    <source>
        <dbReference type="Proteomes" id="UP001140087"/>
    </source>
</evidence>
<name>A0ACC1KT90_9FUNG</name>
<proteinExistence type="predicted"/>
<dbReference type="EMBL" id="JANBUN010002441">
    <property type="protein sequence ID" value="KAJ2794637.1"/>
    <property type="molecule type" value="Genomic_DNA"/>
</dbReference>
<gene>
    <name evidence="1" type="ORF">H4R21_005429</name>
</gene>
<accession>A0ACC1KT90</accession>
<feature type="non-terminal residue" evidence="1">
    <location>
        <position position="190"/>
    </location>
</feature>
<reference evidence="1" key="1">
    <citation type="submission" date="2022-07" db="EMBL/GenBank/DDBJ databases">
        <title>Phylogenomic reconstructions and comparative analyses of Kickxellomycotina fungi.</title>
        <authorList>
            <person name="Reynolds N.K."/>
            <person name="Stajich J.E."/>
            <person name="Barry K."/>
            <person name="Grigoriev I.V."/>
            <person name="Crous P."/>
            <person name="Smith M.E."/>
        </authorList>
    </citation>
    <scope>NUCLEOTIDE SEQUENCE</scope>
    <source>
        <strain evidence="1">BCRC 34780</strain>
    </source>
</reference>